<dbReference type="SMART" id="SM00086">
    <property type="entry name" value="PAC"/>
    <property type="match status" value="1"/>
</dbReference>
<evidence type="ECO:0000313" key="8">
    <source>
        <dbReference type="EMBL" id="NEK55501.1"/>
    </source>
</evidence>
<dbReference type="EC" id="2.7.13.3" evidence="2"/>
<keyword evidence="5" id="KW-0418">Kinase</keyword>
<evidence type="ECO:0000256" key="4">
    <source>
        <dbReference type="ARBA" id="ARBA00022679"/>
    </source>
</evidence>
<dbReference type="Proteomes" id="UP000471409">
    <property type="component" value="Unassembled WGS sequence"/>
</dbReference>
<dbReference type="NCBIfam" id="TIGR00229">
    <property type="entry name" value="sensory_box"/>
    <property type="match status" value="1"/>
</dbReference>
<feature type="domain" description="PAC" evidence="7">
    <location>
        <begin position="25"/>
        <end position="77"/>
    </location>
</feature>
<evidence type="ECO:0000313" key="9">
    <source>
        <dbReference type="Proteomes" id="UP000471409"/>
    </source>
</evidence>
<dbReference type="RefSeq" id="WP_164001340.1">
    <property type="nucleotide sequence ID" value="NZ_WXXP01000598.1"/>
</dbReference>
<dbReference type="InterPro" id="IPR035965">
    <property type="entry name" value="PAS-like_dom_sf"/>
</dbReference>
<dbReference type="PANTHER" id="PTHR43304:SF1">
    <property type="entry name" value="PAC DOMAIN-CONTAINING PROTEIN"/>
    <property type="match status" value="1"/>
</dbReference>
<dbReference type="EMBL" id="WXXP01000598">
    <property type="protein sequence ID" value="NEK55501.1"/>
    <property type="molecule type" value="Genomic_DNA"/>
</dbReference>
<dbReference type="Pfam" id="PF08447">
    <property type="entry name" value="PAS_3"/>
    <property type="match status" value="2"/>
</dbReference>
<reference evidence="8 9" key="1">
    <citation type="submission" date="2020-01" db="EMBL/GenBank/DDBJ databases">
        <title>Rhizobium genotypes associated with high levels of biological nitrogen fixation by grain legumes in a temperate-maritime cropping system.</title>
        <authorList>
            <person name="Maluk M."/>
            <person name="Francesc Ferrando Molina F."/>
            <person name="Lopez Del Egido L."/>
            <person name="Lafos M."/>
            <person name="Langarica-Fuentes A."/>
            <person name="Gebre Yohannes G."/>
            <person name="Young M.W."/>
            <person name="Martin P."/>
            <person name="Gantlett R."/>
            <person name="Kenicer G."/>
            <person name="Hawes C."/>
            <person name="Begg G.S."/>
            <person name="Quilliam R.S."/>
            <person name="Squire G.R."/>
            <person name="Poole P.S."/>
            <person name="Young P.W."/>
            <person name="Iannetta P.M."/>
            <person name="James E.K."/>
        </authorList>
    </citation>
    <scope>NUCLEOTIDE SEQUENCE [LARGE SCALE GENOMIC DNA]</scope>
    <source>
        <strain evidence="8 9">JHI944</strain>
    </source>
</reference>
<dbReference type="InterPro" id="IPR052162">
    <property type="entry name" value="Sensor_kinase/Photoreceptor"/>
</dbReference>
<feature type="non-terminal residue" evidence="8">
    <location>
        <position position="163"/>
    </location>
</feature>
<dbReference type="PROSITE" id="PS50113">
    <property type="entry name" value="PAC"/>
    <property type="match status" value="1"/>
</dbReference>
<feature type="domain" description="PAS" evidence="6">
    <location>
        <begin position="78"/>
        <end position="155"/>
    </location>
</feature>
<comment type="caution">
    <text evidence="8">The sequence shown here is derived from an EMBL/GenBank/DDBJ whole genome shotgun (WGS) entry which is preliminary data.</text>
</comment>
<proteinExistence type="predicted"/>
<keyword evidence="3" id="KW-0597">Phosphoprotein</keyword>
<dbReference type="Gene3D" id="3.30.450.20">
    <property type="entry name" value="PAS domain"/>
    <property type="match status" value="2"/>
</dbReference>
<dbReference type="PANTHER" id="PTHR43304">
    <property type="entry name" value="PHYTOCHROME-LIKE PROTEIN CPH1"/>
    <property type="match status" value="1"/>
</dbReference>
<keyword evidence="4" id="KW-0808">Transferase</keyword>
<evidence type="ECO:0000256" key="2">
    <source>
        <dbReference type="ARBA" id="ARBA00012438"/>
    </source>
</evidence>
<evidence type="ECO:0000259" key="7">
    <source>
        <dbReference type="PROSITE" id="PS50113"/>
    </source>
</evidence>
<name>A0A6P0DUZ0_RHILE</name>
<dbReference type="GO" id="GO:0004673">
    <property type="term" value="F:protein histidine kinase activity"/>
    <property type="evidence" value="ECO:0007669"/>
    <property type="project" value="UniProtKB-EC"/>
</dbReference>
<gene>
    <name evidence="8" type="ORF">GUK36_40435</name>
</gene>
<sequence length="163" mass="18478">AAVHPDDAANLAEALNHSLVTGERFLKQYRLRRADGVYRWVKGSAEPLRDENGRIIQWYGLSHDIDDQLRVEEALRERERSLWQLVETLPAMIDCAAPNGEPIYRSQQLRDFLGYNLEELDGTGKTRLDGTLDAGVHPDDVAGVKENYAHSLATGEPYARRHR</sequence>
<dbReference type="InterPro" id="IPR000014">
    <property type="entry name" value="PAS"/>
</dbReference>
<dbReference type="CDD" id="cd00130">
    <property type="entry name" value="PAS"/>
    <property type="match status" value="1"/>
</dbReference>
<evidence type="ECO:0000256" key="3">
    <source>
        <dbReference type="ARBA" id="ARBA00022553"/>
    </source>
</evidence>
<protein>
    <recommendedName>
        <fullName evidence="2">histidine kinase</fullName>
        <ecNumber evidence="2">2.7.13.3</ecNumber>
    </recommendedName>
</protein>
<evidence type="ECO:0000256" key="5">
    <source>
        <dbReference type="ARBA" id="ARBA00022777"/>
    </source>
</evidence>
<dbReference type="InterPro" id="IPR013655">
    <property type="entry name" value="PAS_fold_3"/>
</dbReference>
<dbReference type="InterPro" id="IPR000700">
    <property type="entry name" value="PAS-assoc_C"/>
</dbReference>
<organism evidence="8 9">
    <name type="scientific">Rhizobium leguminosarum</name>
    <dbReference type="NCBI Taxonomy" id="384"/>
    <lineage>
        <taxon>Bacteria</taxon>
        <taxon>Pseudomonadati</taxon>
        <taxon>Pseudomonadota</taxon>
        <taxon>Alphaproteobacteria</taxon>
        <taxon>Hyphomicrobiales</taxon>
        <taxon>Rhizobiaceae</taxon>
        <taxon>Rhizobium/Agrobacterium group</taxon>
        <taxon>Rhizobium</taxon>
    </lineage>
</organism>
<dbReference type="AlphaFoldDB" id="A0A6P0DUZ0"/>
<dbReference type="InterPro" id="IPR001610">
    <property type="entry name" value="PAC"/>
</dbReference>
<evidence type="ECO:0000256" key="1">
    <source>
        <dbReference type="ARBA" id="ARBA00000085"/>
    </source>
</evidence>
<feature type="non-terminal residue" evidence="8">
    <location>
        <position position="1"/>
    </location>
</feature>
<accession>A0A6P0DUZ0</accession>
<evidence type="ECO:0000259" key="6">
    <source>
        <dbReference type="PROSITE" id="PS50112"/>
    </source>
</evidence>
<comment type="catalytic activity">
    <reaction evidence="1">
        <text>ATP + protein L-histidine = ADP + protein N-phospho-L-histidine.</text>
        <dbReference type="EC" id="2.7.13.3"/>
    </reaction>
</comment>
<dbReference type="SUPFAM" id="SSF55785">
    <property type="entry name" value="PYP-like sensor domain (PAS domain)"/>
    <property type="match status" value="2"/>
</dbReference>
<dbReference type="PROSITE" id="PS50112">
    <property type="entry name" value="PAS"/>
    <property type="match status" value="1"/>
</dbReference>